<sequence>MLLDKVLEKENLHDVFLGLGSNLGDRGENLDHAISNIEKRIGEVIATSAFYLTDPVGFQSDNQFLNAVCEVRTKLTPLEVLQRTKDIEIEMGRDSKSKNQIYHDRIIDIDLLLFDNDILDTEGLTLPHPYLHKRDFVLTPLAEIAGEYEHPVLHKTINQLKKELD</sequence>
<dbReference type="Proteomes" id="UP000555103">
    <property type="component" value="Unassembled WGS sequence"/>
</dbReference>
<dbReference type="GO" id="GO:0016301">
    <property type="term" value="F:kinase activity"/>
    <property type="evidence" value="ECO:0007669"/>
    <property type="project" value="UniProtKB-KW"/>
</dbReference>
<dbReference type="InterPro" id="IPR035907">
    <property type="entry name" value="Hppk_sf"/>
</dbReference>
<feature type="domain" description="7,8-dihydro-6-hydroxymethylpterin-pyrophosphokinase" evidence="13">
    <location>
        <begin position="16"/>
        <end position="145"/>
    </location>
</feature>
<comment type="pathway">
    <text evidence="1">Cofactor biosynthesis; tetrahydrofolate biosynthesis; 2-amino-4-hydroxy-6-hydroxymethyl-7,8-dihydropteridine diphosphate from 7,8-dihydroneopterin triphosphate: step 4/4.</text>
</comment>
<evidence type="ECO:0000256" key="4">
    <source>
        <dbReference type="ARBA" id="ARBA00016218"/>
    </source>
</evidence>
<evidence type="ECO:0000256" key="2">
    <source>
        <dbReference type="ARBA" id="ARBA00005810"/>
    </source>
</evidence>
<name>A0A840CZ56_9BACT</name>
<evidence type="ECO:0000313" key="14">
    <source>
        <dbReference type="EMBL" id="MBB4037692.1"/>
    </source>
</evidence>
<dbReference type="GO" id="GO:0003848">
    <property type="term" value="F:2-amino-4-hydroxy-6-hydroxymethyldihydropteridine diphosphokinase activity"/>
    <property type="evidence" value="ECO:0007669"/>
    <property type="project" value="UniProtKB-EC"/>
</dbReference>
<evidence type="ECO:0000256" key="7">
    <source>
        <dbReference type="ARBA" id="ARBA00022777"/>
    </source>
</evidence>
<evidence type="ECO:0000256" key="10">
    <source>
        <dbReference type="ARBA" id="ARBA00029409"/>
    </source>
</evidence>
<evidence type="ECO:0000256" key="1">
    <source>
        <dbReference type="ARBA" id="ARBA00005051"/>
    </source>
</evidence>
<evidence type="ECO:0000256" key="8">
    <source>
        <dbReference type="ARBA" id="ARBA00022840"/>
    </source>
</evidence>
<comment type="caution">
    <text evidence="14">The sequence shown here is derived from an EMBL/GenBank/DDBJ whole genome shotgun (WGS) entry which is preliminary data.</text>
</comment>
<dbReference type="PANTHER" id="PTHR43071:SF1">
    <property type="entry name" value="2-AMINO-4-HYDROXY-6-HYDROXYMETHYLDIHYDROPTERIDINE PYROPHOSPHOKINASE"/>
    <property type="match status" value="1"/>
</dbReference>
<dbReference type="AlphaFoldDB" id="A0A840CZ56"/>
<reference evidence="14 15" key="1">
    <citation type="submission" date="2020-08" db="EMBL/GenBank/DDBJ databases">
        <title>Genomic Encyclopedia of Type Strains, Phase IV (KMG-IV): sequencing the most valuable type-strain genomes for metagenomic binning, comparative biology and taxonomic classification.</title>
        <authorList>
            <person name="Goeker M."/>
        </authorList>
    </citation>
    <scope>NUCLEOTIDE SEQUENCE [LARGE SCALE GENOMIC DNA]</scope>
    <source>
        <strain evidence="14 15">DSM 104969</strain>
    </source>
</reference>
<dbReference type="Pfam" id="PF01288">
    <property type="entry name" value="HPPK"/>
    <property type="match status" value="1"/>
</dbReference>
<evidence type="ECO:0000256" key="9">
    <source>
        <dbReference type="ARBA" id="ARBA00022909"/>
    </source>
</evidence>
<organism evidence="14 15">
    <name type="scientific">Dysgonomonas hofstadii</name>
    <dbReference type="NCBI Taxonomy" id="637886"/>
    <lineage>
        <taxon>Bacteria</taxon>
        <taxon>Pseudomonadati</taxon>
        <taxon>Bacteroidota</taxon>
        <taxon>Bacteroidia</taxon>
        <taxon>Bacteroidales</taxon>
        <taxon>Dysgonomonadaceae</taxon>
        <taxon>Dysgonomonas</taxon>
    </lineage>
</organism>
<dbReference type="InterPro" id="IPR000550">
    <property type="entry name" value="Hppk"/>
</dbReference>
<dbReference type="NCBIfam" id="TIGR01498">
    <property type="entry name" value="folK"/>
    <property type="match status" value="1"/>
</dbReference>
<keyword evidence="6" id="KW-0547">Nucleotide-binding</keyword>
<dbReference type="EMBL" id="JACIEP010000016">
    <property type="protein sequence ID" value="MBB4037692.1"/>
    <property type="molecule type" value="Genomic_DNA"/>
</dbReference>
<evidence type="ECO:0000313" key="15">
    <source>
        <dbReference type="Proteomes" id="UP000555103"/>
    </source>
</evidence>
<dbReference type="Gene3D" id="3.30.70.560">
    <property type="entry name" value="7,8-Dihydro-6-hydroxymethylpterin-pyrophosphokinase HPPK"/>
    <property type="match status" value="1"/>
</dbReference>
<evidence type="ECO:0000256" key="11">
    <source>
        <dbReference type="ARBA" id="ARBA00029766"/>
    </source>
</evidence>
<dbReference type="CDD" id="cd00483">
    <property type="entry name" value="HPPK"/>
    <property type="match status" value="1"/>
</dbReference>
<dbReference type="SUPFAM" id="SSF55083">
    <property type="entry name" value="6-hydroxymethyl-7,8-dihydropterin pyrophosphokinase, HPPK"/>
    <property type="match status" value="1"/>
</dbReference>
<keyword evidence="5 14" id="KW-0808">Transferase</keyword>
<dbReference type="RefSeq" id="WP_183308520.1">
    <property type="nucleotide sequence ID" value="NZ_JACIEP010000016.1"/>
</dbReference>
<protein>
    <recommendedName>
        <fullName evidence="4">2-amino-4-hydroxy-6-hydroxymethyldihydropteridine pyrophosphokinase</fullName>
        <ecNumber evidence="3">2.7.6.3</ecNumber>
    </recommendedName>
    <alternativeName>
        <fullName evidence="11">6-hydroxymethyl-7,8-dihydropterin pyrophosphokinase</fullName>
    </alternativeName>
    <alternativeName>
        <fullName evidence="12">7,8-dihydro-6-hydroxymethylpterin-pyrophosphokinase</fullName>
    </alternativeName>
</protein>
<gene>
    <name evidence="14" type="ORF">GGR21_003613</name>
</gene>
<evidence type="ECO:0000256" key="3">
    <source>
        <dbReference type="ARBA" id="ARBA00013253"/>
    </source>
</evidence>
<dbReference type="GO" id="GO:0046654">
    <property type="term" value="P:tetrahydrofolate biosynthetic process"/>
    <property type="evidence" value="ECO:0007669"/>
    <property type="project" value="UniProtKB-UniPathway"/>
</dbReference>
<evidence type="ECO:0000259" key="13">
    <source>
        <dbReference type="Pfam" id="PF01288"/>
    </source>
</evidence>
<evidence type="ECO:0000256" key="12">
    <source>
        <dbReference type="ARBA" id="ARBA00033413"/>
    </source>
</evidence>
<keyword evidence="15" id="KW-1185">Reference proteome</keyword>
<evidence type="ECO:0000256" key="5">
    <source>
        <dbReference type="ARBA" id="ARBA00022679"/>
    </source>
</evidence>
<comment type="similarity">
    <text evidence="2">Belongs to the HPPK family.</text>
</comment>
<proteinExistence type="inferred from homology"/>
<dbReference type="UniPathway" id="UPA00077">
    <property type="reaction ID" value="UER00155"/>
</dbReference>
<keyword evidence="9" id="KW-0289">Folate biosynthesis</keyword>
<dbReference type="PANTHER" id="PTHR43071">
    <property type="entry name" value="2-AMINO-4-HYDROXY-6-HYDROXYMETHYLDIHYDROPTERIDINE PYROPHOSPHOKINASE"/>
    <property type="match status" value="1"/>
</dbReference>
<dbReference type="GO" id="GO:0046656">
    <property type="term" value="P:folic acid biosynthetic process"/>
    <property type="evidence" value="ECO:0007669"/>
    <property type="project" value="UniProtKB-KW"/>
</dbReference>
<dbReference type="GO" id="GO:0005524">
    <property type="term" value="F:ATP binding"/>
    <property type="evidence" value="ECO:0007669"/>
    <property type="project" value="UniProtKB-KW"/>
</dbReference>
<accession>A0A840CZ56</accession>
<keyword evidence="7 14" id="KW-0418">Kinase</keyword>
<evidence type="ECO:0000256" key="6">
    <source>
        <dbReference type="ARBA" id="ARBA00022741"/>
    </source>
</evidence>
<dbReference type="EC" id="2.7.6.3" evidence="3"/>
<keyword evidence="8" id="KW-0067">ATP-binding</keyword>
<comment type="function">
    <text evidence="10">Catalyzes the transfer of pyrophosphate from adenosine triphosphate (ATP) to 6-hydroxymethyl-7,8-dihydropterin, an enzymatic step in folate biosynthesis pathway.</text>
</comment>